<dbReference type="RefSeq" id="WP_180157103.1">
    <property type="nucleotide sequence ID" value="NZ_JACCEM010000008.1"/>
</dbReference>
<dbReference type="PANTHER" id="PTHR42928:SF5">
    <property type="entry name" value="BLR1237 PROTEIN"/>
    <property type="match status" value="1"/>
</dbReference>
<proteinExistence type="inferred from homology"/>
<sequence length="113" mass="12432">MPQVEAGTVRLLAVTGPERSKLLPDVPAANETVKGFQATNWYGVLAPQGLDPTLREKIWTELDRIMKMPEIAEKMAGMGLEYPGLGAGQFKAELRQDQRRWAAAIKELGISPD</sequence>
<comment type="similarity">
    <text evidence="1">Belongs to the UPF0065 (bug) family.</text>
</comment>
<dbReference type="InterPro" id="IPR005064">
    <property type="entry name" value="BUG"/>
</dbReference>
<dbReference type="Proteomes" id="UP000559809">
    <property type="component" value="Unassembled WGS sequence"/>
</dbReference>
<dbReference type="InterPro" id="IPR042100">
    <property type="entry name" value="Bug_dom1"/>
</dbReference>
<comment type="caution">
    <text evidence="2">The sequence shown here is derived from an EMBL/GenBank/DDBJ whole genome shotgun (WGS) entry which is preliminary data.</text>
</comment>
<dbReference type="Gene3D" id="3.40.190.10">
    <property type="entry name" value="Periplasmic binding protein-like II"/>
    <property type="match status" value="1"/>
</dbReference>
<dbReference type="Gene3D" id="3.40.190.150">
    <property type="entry name" value="Bordetella uptake gene, domain 1"/>
    <property type="match status" value="1"/>
</dbReference>
<dbReference type="PANTHER" id="PTHR42928">
    <property type="entry name" value="TRICARBOXYLATE-BINDING PROTEIN"/>
    <property type="match status" value="1"/>
</dbReference>
<dbReference type="Pfam" id="PF03401">
    <property type="entry name" value="TctC"/>
    <property type="match status" value="1"/>
</dbReference>
<protein>
    <recommendedName>
        <fullName evidence="4">Tripartite tricarboxylate transporter substrate binding protein</fullName>
    </recommendedName>
</protein>
<keyword evidence="3" id="KW-1185">Reference proteome</keyword>
<name>A0A853G851_9BURK</name>
<evidence type="ECO:0008006" key="4">
    <source>
        <dbReference type="Google" id="ProtNLM"/>
    </source>
</evidence>
<reference evidence="2 3" key="1">
    <citation type="submission" date="2020-07" db="EMBL/GenBank/DDBJ databases">
        <title>Taxonomic revisions and descriptions of new bacterial species based on genomic comparisons in the high-G+C-content subgroup of the family Alcaligenaceae.</title>
        <authorList>
            <person name="Szabo A."/>
            <person name="Felfoldi T."/>
        </authorList>
    </citation>
    <scope>NUCLEOTIDE SEQUENCE [LARGE SCALE GENOMIC DNA]</scope>
    <source>
        <strain evidence="2 3">LMG 24012</strain>
    </source>
</reference>
<evidence type="ECO:0000313" key="2">
    <source>
        <dbReference type="EMBL" id="NYT50811.1"/>
    </source>
</evidence>
<dbReference type="AlphaFoldDB" id="A0A853G851"/>
<organism evidence="2 3">
    <name type="scientific">Parapusillimonas granuli</name>
    <dbReference type="NCBI Taxonomy" id="380911"/>
    <lineage>
        <taxon>Bacteria</taxon>
        <taxon>Pseudomonadati</taxon>
        <taxon>Pseudomonadota</taxon>
        <taxon>Betaproteobacteria</taxon>
        <taxon>Burkholderiales</taxon>
        <taxon>Alcaligenaceae</taxon>
        <taxon>Parapusillimonas</taxon>
    </lineage>
</organism>
<evidence type="ECO:0000313" key="3">
    <source>
        <dbReference type="Proteomes" id="UP000559809"/>
    </source>
</evidence>
<evidence type="ECO:0000256" key="1">
    <source>
        <dbReference type="ARBA" id="ARBA00006987"/>
    </source>
</evidence>
<gene>
    <name evidence="2" type="ORF">H0A72_15945</name>
</gene>
<dbReference type="EMBL" id="JACCEM010000008">
    <property type="protein sequence ID" value="NYT50811.1"/>
    <property type="molecule type" value="Genomic_DNA"/>
</dbReference>
<accession>A0A853G851</accession>